<sequence length="350" mass="40316">MKKFLSFLIVISACFADAQEISDKEAFKKCRKEFSKKICFSDEDKDGVLFYSDSCPKIFGVNENAGCPWKDTDNDGVIDKDDQCPEIKGLSEYHGCPIPDMDEDGILDNDDACPTVFGYASDEPLKNGCMKEDCKKLYEEEQERLKHLREQGKTIDYTSLADEIIKNIDLSLLKEKNLILVVESEFLECGTIPGREYSCNFSRNDTPFYKSSDFWTAETITKIFNKINKNFILGILYDGMGSGIEFENIPNNFSKLNLQNKKIKISKQGSEKEVPIYYKNNITQPIKKLNVLSVNINKNDFGKTVNVEMLYTTYHSDISLANNIHRFNRKYLVYQFINNQWKLIDTKQNF</sequence>
<dbReference type="InterPro" id="IPR028974">
    <property type="entry name" value="TSP_type-3_rpt"/>
</dbReference>
<dbReference type="RefSeq" id="WP_191737022.1">
    <property type="nucleotide sequence ID" value="NZ_JACYFS010000003.1"/>
</dbReference>
<dbReference type="Gene3D" id="4.10.1080.10">
    <property type="entry name" value="TSP type-3 repeat"/>
    <property type="match status" value="1"/>
</dbReference>
<accession>A0ABR8ZCP2</accession>
<dbReference type="SUPFAM" id="SSF103647">
    <property type="entry name" value="TSP type-3 repeat"/>
    <property type="match status" value="1"/>
</dbReference>
<protein>
    <submittedName>
        <fullName evidence="2">Thrombospondin type 3 repeat-containing protein</fullName>
    </submittedName>
</protein>
<evidence type="ECO:0000256" key="1">
    <source>
        <dbReference type="ARBA" id="ARBA00022729"/>
    </source>
</evidence>
<name>A0ABR8ZCP2_9FLAO</name>
<evidence type="ECO:0000313" key="2">
    <source>
        <dbReference type="EMBL" id="MBD8083078.1"/>
    </source>
</evidence>
<keyword evidence="3" id="KW-1185">Reference proteome</keyword>
<proteinExistence type="predicted"/>
<gene>
    <name evidence="2" type="ORF">IC610_11695</name>
</gene>
<dbReference type="EMBL" id="JACYFS010000003">
    <property type="protein sequence ID" value="MBD8083078.1"/>
    <property type="molecule type" value="Genomic_DNA"/>
</dbReference>
<evidence type="ECO:0000313" key="3">
    <source>
        <dbReference type="Proteomes" id="UP000637299"/>
    </source>
</evidence>
<organism evidence="2 3">
    <name type="scientific">Chryseobacterium caseinilyticum</name>
    <dbReference type="NCBI Taxonomy" id="2771428"/>
    <lineage>
        <taxon>Bacteria</taxon>
        <taxon>Pseudomonadati</taxon>
        <taxon>Bacteroidota</taxon>
        <taxon>Flavobacteriia</taxon>
        <taxon>Flavobacteriales</taxon>
        <taxon>Weeksellaceae</taxon>
        <taxon>Chryseobacterium group</taxon>
        <taxon>Chryseobacterium</taxon>
    </lineage>
</organism>
<dbReference type="Pfam" id="PF02412">
    <property type="entry name" value="TSP_3"/>
    <property type="match status" value="1"/>
</dbReference>
<reference evidence="2 3" key="1">
    <citation type="submission" date="2020-09" db="EMBL/GenBank/DDBJ databases">
        <title>Genome seq and assembly of Chryseobacterium sp.</title>
        <authorList>
            <person name="Chhetri G."/>
        </authorList>
    </citation>
    <scope>NUCLEOTIDE SEQUENCE [LARGE SCALE GENOMIC DNA]</scope>
    <source>
        <strain evidence="2 3">GCR10</strain>
    </source>
</reference>
<dbReference type="InterPro" id="IPR003367">
    <property type="entry name" value="Thrombospondin_3-like_rpt"/>
</dbReference>
<keyword evidence="1" id="KW-0732">Signal</keyword>
<dbReference type="Proteomes" id="UP000637299">
    <property type="component" value="Unassembled WGS sequence"/>
</dbReference>
<comment type="caution">
    <text evidence="2">The sequence shown here is derived from an EMBL/GenBank/DDBJ whole genome shotgun (WGS) entry which is preliminary data.</text>
</comment>